<evidence type="ECO:0000313" key="4">
    <source>
        <dbReference type="Proteomes" id="UP001318321"/>
    </source>
</evidence>
<gene>
    <name evidence="3" type="ORF">HBJ55_02290</name>
</gene>
<dbReference type="SUPFAM" id="SSF69754">
    <property type="entry name" value="Ribosome binding protein Y (YfiA homologue)"/>
    <property type="match status" value="1"/>
</dbReference>
<comment type="caution">
    <text evidence="3">The sequence shown here is derived from an EMBL/GenBank/DDBJ whole genome shotgun (WGS) entry which is preliminary data.</text>
</comment>
<dbReference type="SUPFAM" id="SSF50249">
    <property type="entry name" value="Nucleic acid-binding proteins"/>
    <property type="match status" value="1"/>
</dbReference>
<dbReference type="InterPro" id="IPR002059">
    <property type="entry name" value="CSP_DNA-bd"/>
</dbReference>
<dbReference type="InterPro" id="IPR011129">
    <property type="entry name" value="CSD"/>
</dbReference>
<reference evidence="3 4" key="1">
    <citation type="submission" date="2020-03" db="EMBL/GenBank/DDBJ databases">
        <title>Identification of Halomonas strains.</title>
        <authorList>
            <person name="Xiao Z."/>
            <person name="Dong F."/>
            <person name="Wang Z."/>
            <person name="Zhao J.-Y."/>
        </authorList>
    </citation>
    <scope>NUCLEOTIDE SEQUENCE [LARGE SCALE GENOMIC DNA]</scope>
    <source>
        <strain evidence="3 4">DX6</strain>
    </source>
</reference>
<sequence length="214" mass="24329">MQTPVEITYQHVSRSEWIDEYVRSRVAKLEQFNRDIVSCRVVIEQTQNPHRTGNPYRALVEVNLPAKGELVAEKSDKVVDPQVQLRPIIRNAFEAMEKQLKKQTAKRDGKVKHHNDEPIPPVATVVRLFEKDGYGFIKSLSGEEFYFHRNSVLHDDFERLTVGTRVRFEPDEGEKGLHASTVQVIDKPGVGGAADGEDDLDMPAGWEQDTGTRH</sequence>
<protein>
    <submittedName>
        <fullName evidence="3">HPF/RaiA family ribosome-associated protein</fullName>
    </submittedName>
</protein>
<proteinExistence type="predicted"/>
<dbReference type="Pfam" id="PF00313">
    <property type="entry name" value="CSD"/>
    <property type="match status" value="1"/>
</dbReference>
<evidence type="ECO:0000313" key="3">
    <source>
        <dbReference type="EMBL" id="NIC04259.1"/>
    </source>
</evidence>
<dbReference type="SMART" id="SM00357">
    <property type="entry name" value="CSP"/>
    <property type="match status" value="1"/>
</dbReference>
<dbReference type="PROSITE" id="PS51857">
    <property type="entry name" value="CSD_2"/>
    <property type="match status" value="1"/>
</dbReference>
<feature type="region of interest" description="Disordered" evidence="1">
    <location>
        <begin position="187"/>
        <end position="214"/>
    </location>
</feature>
<dbReference type="InterPro" id="IPR012340">
    <property type="entry name" value="NA-bd_OB-fold"/>
</dbReference>
<dbReference type="RefSeq" id="WP_167110615.1">
    <property type="nucleotide sequence ID" value="NZ_JAAQTO010000004.1"/>
</dbReference>
<dbReference type="Pfam" id="PF02482">
    <property type="entry name" value="Ribosomal_S30AE"/>
    <property type="match status" value="1"/>
</dbReference>
<organism evidence="3 4">
    <name type="scientific">Billgrantia bachuensis</name>
    <dbReference type="NCBI Taxonomy" id="2717286"/>
    <lineage>
        <taxon>Bacteria</taxon>
        <taxon>Pseudomonadati</taxon>
        <taxon>Pseudomonadota</taxon>
        <taxon>Gammaproteobacteria</taxon>
        <taxon>Oceanospirillales</taxon>
        <taxon>Halomonadaceae</taxon>
        <taxon>Billgrantia</taxon>
    </lineage>
</organism>
<dbReference type="InterPro" id="IPR036567">
    <property type="entry name" value="RHF-like"/>
</dbReference>
<evidence type="ECO:0000256" key="1">
    <source>
        <dbReference type="SAM" id="MobiDB-lite"/>
    </source>
</evidence>
<dbReference type="Proteomes" id="UP001318321">
    <property type="component" value="Unassembled WGS sequence"/>
</dbReference>
<dbReference type="InterPro" id="IPR003489">
    <property type="entry name" value="RHF/RaiA"/>
</dbReference>
<accession>A0ABX0PMV6</accession>
<dbReference type="Gene3D" id="3.30.160.100">
    <property type="entry name" value="Ribosome hibernation promotion factor-like"/>
    <property type="match status" value="1"/>
</dbReference>
<keyword evidence="4" id="KW-1185">Reference proteome</keyword>
<dbReference type="Gene3D" id="2.40.50.140">
    <property type="entry name" value="Nucleic acid-binding proteins"/>
    <property type="match status" value="1"/>
</dbReference>
<dbReference type="EMBL" id="JAAQTO010000004">
    <property type="protein sequence ID" value="NIC04259.1"/>
    <property type="molecule type" value="Genomic_DNA"/>
</dbReference>
<feature type="domain" description="CSD" evidence="2">
    <location>
        <begin position="120"/>
        <end position="184"/>
    </location>
</feature>
<name>A0ABX0PMV6_9GAMM</name>
<evidence type="ECO:0000259" key="2">
    <source>
        <dbReference type="PROSITE" id="PS51857"/>
    </source>
</evidence>